<dbReference type="InterPro" id="IPR007696">
    <property type="entry name" value="DNA_mismatch_repair_MutS_core"/>
</dbReference>
<proteinExistence type="inferred from homology"/>
<keyword evidence="12" id="KW-1185">Reference proteome</keyword>
<evidence type="ECO:0000256" key="4">
    <source>
        <dbReference type="ARBA" id="ARBA00022840"/>
    </source>
</evidence>
<dbReference type="SUPFAM" id="SSF52540">
    <property type="entry name" value="P-loop containing nucleoside triphosphate hydrolases"/>
    <property type="match status" value="1"/>
</dbReference>
<dbReference type="PROSITE" id="PS00486">
    <property type="entry name" value="DNA_MISMATCH_REPAIR_2"/>
    <property type="match status" value="1"/>
</dbReference>
<dbReference type="SUPFAM" id="SSF48334">
    <property type="entry name" value="DNA repair protein MutS, domain III"/>
    <property type="match status" value="1"/>
</dbReference>
<dbReference type="SMART" id="SM00463">
    <property type="entry name" value="SMR"/>
    <property type="match status" value="1"/>
</dbReference>
<comment type="function">
    <text evidence="7">Acts as a ribosome collision sensor, splitting the ribosome into its 2 subunits. Detects stalled/collided 70S ribosomes which it binds and splits by an ATP-hydrolysis driven conformational change. Acts upstream of the ribosome quality control system (RQC), a ribosome-associated complex that mediates the extraction of incompletely synthesized nascent chains from stalled ribosomes and their subsequent degradation. Probably generates substrates for RQC.</text>
</comment>
<dbReference type="SMART" id="SM00533">
    <property type="entry name" value="MUTSd"/>
    <property type="match status" value="1"/>
</dbReference>
<dbReference type="InterPro" id="IPR045076">
    <property type="entry name" value="MutS"/>
</dbReference>
<dbReference type="Proteomes" id="UP000010808">
    <property type="component" value="Chromosome"/>
</dbReference>
<keyword evidence="1 7" id="KW-0699">rRNA-binding</keyword>
<organism evidence="11 12">
    <name type="scientific">Maridesulfovibrio hydrothermalis AM13 = DSM 14728</name>
    <dbReference type="NCBI Taxonomy" id="1121451"/>
    <lineage>
        <taxon>Bacteria</taxon>
        <taxon>Pseudomonadati</taxon>
        <taxon>Thermodesulfobacteriota</taxon>
        <taxon>Desulfovibrionia</taxon>
        <taxon>Desulfovibrionales</taxon>
        <taxon>Desulfovibrionaceae</taxon>
        <taxon>Maridesulfovibrio</taxon>
    </lineage>
</organism>
<evidence type="ECO:0000256" key="2">
    <source>
        <dbReference type="ARBA" id="ARBA00022741"/>
    </source>
</evidence>
<comment type="subunit">
    <text evidence="7">Homodimer. Binds to stalled ribosomes, contacting rRNA.</text>
</comment>
<evidence type="ECO:0000256" key="9">
    <source>
        <dbReference type="SAM" id="MobiDB-lite"/>
    </source>
</evidence>
<dbReference type="GO" id="GO:0140664">
    <property type="term" value="F:ATP-dependent DNA damage sensor activity"/>
    <property type="evidence" value="ECO:0007669"/>
    <property type="project" value="InterPro"/>
</dbReference>
<dbReference type="GO" id="GO:0072344">
    <property type="term" value="P:rescue of stalled ribosome"/>
    <property type="evidence" value="ECO:0007669"/>
    <property type="project" value="UniProtKB-UniRule"/>
</dbReference>
<name>L0RDL3_9BACT</name>
<keyword evidence="7" id="KW-0255">Endonuclease</keyword>
<keyword evidence="4 7" id="KW-0067">ATP-binding</keyword>
<evidence type="ECO:0000256" key="1">
    <source>
        <dbReference type="ARBA" id="ARBA00022730"/>
    </source>
</evidence>
<dbReference type="HAMAP" id="MF_00092">
    <property type="entry name" value="MutS2"/>
    <property type="match status" value="1"/>
</dbReference>
<feature type="coiled-coil region" evidence="8">
    <location>
        <begin position="544"/>
        <end position="585"/>
    </location>
</feature>
<dbReference type="GO" id="GO:0030983">
    <property type="term" value="F:mismatched DNA binding"/>
    <property type="evidence" value="ECO:0007669"/>
    <property type="project" value="InterPro"/>
</dbReference>
<dbReference type="GO" id="GO:0045910">
    <property type="term" value="P:negative regulation of DNA recombination"/>
    <property type="evidence" value="ECO:0007669"/>
    <property type="project" value="InterPro"/>
</dbReference>
<feature type="domain" description="Smr" evidence="10">
    <location>
        <begin position="713"/>
        <end position="788"/>
    </location>
</feature>
<dbReference type="GO" id="GO:0019843">
    <property type="term" value="F:rRNA binding"/>
    <property type="evidence" value="ECO:0007669"/>
    <property type="project" value="UniProtKB-UniRule"/>
</dbReference>
<dbReference type="eggNOG" id="COG1193">
    <property type="taxonomic scope" value="Bacteria"/>
</dbReference>
<reference evidence="11 12" key="1">
    <citation type="submission" date="2012-10" db="EMBL/GenBank/DDBJ databases">
        <authorList>
            <person name="Genoscope - CEA"/>
        </authorList>
    </citation>
    <scope>NUCLEOTIDE SEQUENCE [LARGE SCALE GENOMIC DNA]</scope>
    <source>
        <strain evidence="12">AM13 / DSM 14728</strain>
    </source>
</reference>
<keyword evidence="8" id="KW-0175">Coiled coil</keyword>
<dbReference type="SMART" id="SM00534">
    <property type="entry name" value="MUTSac"/>
    <property type="match status" value="1"/>
</dbReference>
<dbReference type="Pfam" id="PF00488">
    <property type="entry name" value="MutS_V"/>
    <property type="match status" value="1"/>
</dbReference>
<dbReference type="Gene3D" id="3.40.50.300">
    <property type="entry name" value="P-loop containing nucleotide triphosphate hydrolases"/>
    <property type="match status" value="1"/>
</dbReference>
<dbReference type="InterPro" id="IPR046893">
    <property type="entry name" value="MSSS"/>
</dbReference>
<dbReference type="GO" id="GO:0016887">
    <property type="term" value="F:ATP hydrolysis activity"/>
    <property type="evidence" value="ECO:0007669"/>
    <property type="project" value="InterPro"/>
</dbReference>
<dbReference type="InterPro" id="IPR002625">
    <property type="entry name" value="Smr_dom"/>
</dbReference>
<feature type="binding site" evidence="7">
    <location>
        <begin position="356"/>
        <end position="363"/>
    </location>
    <ligand>
        <name>ATP</name>
        <dbReference type="ChEBI" id="CHEBI:30616"/>
    </ligand>
</feature>
<evidence type="ECO:0000313" key="12">
    <source>
        <dbReference type="Proteomes" id="UP000010808"/>
    </source>
</evidence>
<dbReference type="Pfam" id="PF01713">
    <property type="entry name" value="Smr"/>
    <property type="match status" value="1"/>
</dbReference>
<dbReference type="HOGENOM" id="CLU_011252_1_0_7"/>
<evidence type="ECO:0000256" key="3">
    <source>
        <dbReference type="ARBA" id="ARBA00022801"/>
    </source>
</evidence>
<evidence type="ECO:0000256" key="6">
    <source>
        <dbReference type="ARBA" id="ARBA00023125"/>
    </source>
</evidence>
<dbReference type="InterPro" id="IPR000432">
    <property type="entry name" value="DNA_mismatch_repair_MutS_C"/>
</dbReference>
<dbReference type="InterPro" id="IPR036187">
    <property type="entry name" value="DNA_mismatch_repair_MutS_sf"/>
</dbReference>
<dbReference type="AlphaFoldDB" id="L0RDL3"/>
<dbReference type="EMBL" id="FO203522">
    <property type="protein sequence ID" value="CCO24290.1"/>
    <property type="molecule type" value="Genomic_DNA"/>
</dbReference>
<evidence type="ECO:0000256" key="7">
    <source>
        <dbReference type="HAMAP-Rule" id="MF_00092"/>
    </source>
</evidence>
<evidence type="ECO:0000259" key="10">
    <source>
        <dbReference type="PROSITE" id="PS50828"/>
    </source>
</evidence>
<gene>
    <name evidence="11" type="primary">mutS</name>
    <name evidence="7" type="synonym">mutS2</name>
    <name evidence="7" type="synonym">rqcU</name>
    <name evidence="11" type="ORF">DESAM_22023</name>
</gene>
<protein>
    <recommendedName>
        <fullName evidence="7">Endonuclease MutS2</fullName>
        <ecNumber evidence="7">3.1.-.-</ecNumber>
    </recommendedName>
    <alternativeName>
        <fullName evidence="7">Ribosome-associated protein quality control-upstream factor</fullName>
        <shortName evidence="7">RQC-upstream factor</shortName>
        <shortName evidence="7">RqcU</shortName>
        <ecNumber evidence="7">3.6.4.-</ecNumber>
    </alternativeName>
</protein>
<dbReference type="Pfam" id="PF20297">
    <property type="entry name" value="MSSS"/>
    <property type="match status" value="1"/>
</dbReference>
<dbReference type="GO" id="GO:0004519">
    <property type="term" value="F:endonuclease activity"/>
    <property type="evidence" value="ECO:0007669"/>
    <property type="project" value="UniProtKB-UniRule"/>
</dbReference>
<dbReference type="InterPro" id="IPR027417">
    <property type="entry name" value="P-loop_NTPase"/>
</dbReference>
<evidence type="ECO:0000256" key="5">
    <source>
        <dbReference type="ARBA" id="ARBA00022884"/>
    </source>
</evidence>
<dbReference type="EC" id="3.6.4.-" evidence="7"/>
<keyword evidence="5 7" id="KW-0694">RNA-binding</keyword>
<keyword evidence="7" id="KW-0540">Nuclease</keyword>
<comment type="function">
    <text evidence="7">Endonuclease that is involved in the suppression of homologous recombination and thus may have a key role in the control of bacterial genetic diversity.</text>
</comment>
<feature type="region of interest" description="Disordered" evidence="9">
    <location>
        <begin position="683"/>
        <end position="705"/>
    </location>
</feature>
<dbReference type="InterPro" id="IPR036063">
    <property type="entry name" value="Smr_dom_sf"/>
</dbReference>
<accession>L0RDL3</accession>
<dbReference type="Gene3D" id="3.30.1370.110">
    <property type="match status" value="1"/>
</dbReference>
<dbReference type="GO" id="GO:0006298">
    <property type="term" value="P:mismatch repair"/>
    <property type="evidence" value="ECO:0007669"/>
    <property type="project" value="InterPro"/>
</dbReference>
<dbReference type="GO" id="GO:0005524">
    <property type="term" value="F:ATP binding"/>
    <property type="evidence" value="ECO:0007669"/>
    <property type="project" value="UniProtKB-UniRule"/>
</dbReference>
<dbReference type="PROSITE" id="PS50828">
    <property type="entry name" value="SMR"/>
    <property type="match status" value="1"/>
</dbReference>
<dbReference type="KEGG" id="dhy:DESAM_22023"/>
<dbReference type="EC" id="3.1.-.-" evidence="7"/>
<keyword evidence="2 7" id="KW-0547">Nucleotide-binding</keyword>
<dbReference type="STRING" id="1121451.DESAM_22023"/>
<dbReference type="InterPro" id="IPR005747">
    <property type="entry name" value="MutS2"/>
</dbReference>
<dbReference type="GO" id="GO:0043023">
    <property type="term" value="F:ribosomal large subunit binding"/>
    <property type="evidence" value="ECO:0007669"/>
    <property type="project" value="UniProtKB-UniRule"/>
</dbReference>
<keyword evidence="6 7" id="KW-0238">DNA-binding</keyword>
<dbReference type="NCBIfam" id="TIGR01069">
    <property type="entry name" value="mutS2"/>
    <property type="match status" value="1"/>
</dbReference>
<sequence>MAFPVFLQENVDQLLFYNWNPMEPRSLQLLEFPKVLKVLSGYSVSSSGADACLALSPMQEADSINSMSRFFRQGQNFVKETGFRLGTFPPLEGLFEYLLKPANILDTDALYALVQTIGQARTLKESLAIAEKRDWDCILAFMDGIIWPEKTFSGLKRCLDQDGNIRDESSPELYDIRQSLRALHQRCSKKVRDFIHGEDISRFLQDEFMTISSDRYVLPLKSNFKGRLQGIIHDYSNTGETCYFEPLFLVELNNSMQELKQQERAEELKILTYLTGLVRAELSECVAAYGFLVDYDVLQAKIDFAASIKAVAVDVKSGAGFDLKAARHPLLITADGGVNPLNIELPSEQKVLIVSGGNAGGKTVCLKTVGLLAAMAFSGIPVPVEKGSVLPLFKEIFVIMGDEQSLEENVSTFSAQIQSISRIWGSMDSSTLFILDEFGSGTDPAQGAALAQAVVDGLIDNGVTCFAATHFPALKTYALVTEGVRAASVLFDPGTKRPLFSLAYDQVGASIALDVAREHGLPESILSKAEQYLLMDGSDTGSVMNRLNELAVSRERELEELDRIKAKLETKRARLEEKFERERLSVLADVKSQAQSVLKEWQDGKLGRKQALKKLSQARGLIGGEDKPKTEVKPFSFDEIAVGAQILNINWGRKGVVLEKDDRKKRAKVDMDGVAMWIPAEQLGPVSKSGTPSRPQKLATQSNAPKGGMTLKIDLRGKRADIAISELGKFFDQALLRGATVLEIVHGRGTGALRREVQLFLKGNPAVANFGFAPEDRGGDGMTEVELV</sequence>
<comment type="similarity">
    <text evidence="7">Belongs to the DNA mismatch repair MutS family. MutS2 subfamily.</text>
</comment>
<evidence type="ECO:0000313" key="11">
    <source>
        <dbReference type="EMBL" id="CCO24290.1"/>
    </source>
</evidence>
<evidence type="ECO:0000256" key="8">
    <source>
        <dbReference type="SAM" id="Coils"/>
    </source>
</evidence>
<dbReference type="PATRIC" id="fig|1121451.3.peg.2246"/>
<keyword evidence="3 7" id="KW-0378">Hydrolase</keyword>
<dbReference type="PANTHER" id="PTHR48466:SF2">
    <property type="entry name" value="OS10G0509000 PROTEIN"/>
    <property type="match status" value="1"/>
</dbReference>
<dbReference type="PANTHER" id="PTHR48466">
    <property type="entry name" value="OS10G0509000 PROTEIN-RELATED"/>
    <property type="match status" value="1"/>
</dbReference>
<dbReference type="PIRSF" id="PIRSF005814">
    <property type="entry name" value="MutS_YshD"/>
    <property type="match status" value="1"/>
</dbReference>
<feature type="compositionally biased region" description="Polar residues" evidence="9">
    <location>
        <begin position="688"/>
        <end position="704"/>
    </location>
</feature>